<organism evidence="1 2">
    <name type="scientific">Mycolicibacterium hassiacum (strain DSM 44199 / CIP 105218 / JCM 12690 / 3849)</name>
    <name type="common">Mycobacterium hassiacum</name>
    <dbReference type="NCBI Taxonomy" id="1122247"/>
    <lineage>
        <taxon>Bacteria</taxon>
        <taxon>Bacillati</taxon>
        <taxon>Actinomycetota</taxon>
        <taxon>Actinomycetes</taxon>
        <taxon>Mycobacteriales</taxon>
        <taxon>Mycobacteriaceae</taxon>
        <taxon>Mycolicibacterium</taxon>
    </lineage>
</organism>
<comment type="caution">
    <text evidence="1">The sequence shown here is derived from an EMBL/GenBank/DDBJ whole genome shotgun (WGS) entry which is preliminary data.</text>
</comment>
<sequence>MRVTLGPLVAEAEDPTALDAFWTAALGAAQCRRLLVFRPQLRPKTVKNRVHLDLYVRDVGLLVGLGARVLAEHDGWTTLADPEGNEFCAFPGTESLPGVQPPARVFAVCTDSDRPEELAAWWARRVGAEVRDGPDNTPRWLYGSAGWENLIWKFVRVHDPRVVPNRWRWSVHPDPGVRVDPQGNEISVLRRGCPSD</sequence>
<name>K5B770_MYCHD</name>
<dbReference type="OrthoDB" id="3212826at2"/>
<dbReference type="Proteomes" id="UP000006265">
    <property type="component" value="Unassembled WGS sequence"/>
</dbReference>
<proteinExistence type="predicted"/>
<dbReference type="InterPro" id="IPR029068">
    <property type="entry name" value="Glyas_Bleomycin-R_OHBP_Dase"/>
</dbReference>
<dbReference type="EMBL" id="AMRA01000139">
    <property type="protein sequence ID" value="EKF21433.1"/>
    <property type="molecule type" value="Genomic_DNA"/>
</dbReference>
<dbReference type="PANTHER" id="PTHR35908">
    <property type="entry name" value="HYPOTHETICAL FUSION PROTEIN"/>
    <property type="match status" value="1"/>
</dbReference>
<dbReference type="STRING" id="1122247.GCA_000379865_01681"/>
<accession>K5B770</accession>
<evidence type="ECO:0000313" key="2">
    <source>
        <dbReference type="Proteomes" id="UP000006265"/>
    </source>
</evidence>
<gene>
    <name evidence="1" type="ORF">C731_4586</name>
</gene>
<keyword evidence="2" id="KW-1185">Reference proteome</keyword>
<dbReference type="RefSeq" id="WP_005632078.1">
    <property type="nucleotide sequence ID" value="NZ_AMRA01000139.1"/>
</dbReference>
<dbReference type="Pfam" id="PF18029">
    <property type="entry name" value="Glyoxalase_6"/>
    <property type="match status" value="1"/>
</dbReference>
<protein>
    <submittedName>
        <fullName evidence="1">Uncharacterized protein</fullName>
    </submittedName>
</protein>
<dbReference type="PATRIC" id="fig|1122247.3.peg.4392"/>
<dbReference type="AlphaFoldDB" id="K5B770"/>
<dbReference type="Gene3D" id="3.10.180.10">
    <property type="entry name" value="2,3-Dihydroxybiphenyl 1,2-Dioxygenase, domain 1"/>
    <property type="match status" value="2"/>
</dbReference>
<dbReference type="PANTHER" id="PTHR35908:SF1">
    <property type="entry name" value="CONSERVED PROTEIN"/>
    <property type="match status" value="1"/>
</dbReference>
<evidence type="ECO:0000313" key="1">
    <source>
        <dbReference type="EMBL" id="EKF21433.1"/>
    </source>
</evidence>
<dbReference type="InterPro" id="IPR041581">
    <property type="entry name" value="Glyoxalase_6"/>
</dbReference>
<dbReference type="eggNOG" id="COG0346">
    <property type="taxonomic scope" value="Bacteria"/>
</dbReference>
<reference evidence="1 2" key="1">
    <citation type="journal article" date="2012" name="J. Bacteriol.">
        <title>Genome sequence of Mycobacterium hassiacum DSM 44199, a rare source of heat-stable mycobacterial proteins.</title>
        <authorList>
            <person name="Tiago I."/>
            <person name="Maranha A."/>
            <person name="Mendes V."/>
            <person name="Alarico S."/>
            <person name="Moynihan P.J."/>
            <person name="Clarke A.J."/>
            <person name="Macedo-Ribeiro S."/>
            <person name="Pereira P.J."/>
            <person name="Empadinhas N."/>
        </authorList>
    </citation>
    <scope>NUCLEOTIDE SEQUENCE [LARGE SCALE GENOMIC DNA]</scope>
    <source>
        <strain evidence="2">DSM 44199 / CIP 105218 / JCM 12690 / 3849</strain>
    </source>
</reference>